<protein>
    <submittedName>
        <fullName evidence="2">Uncharacterized protein</fullName>
    </submittedName>
</protein>
<gene>
    <name evidence="2" type="ORF">OVN18_09470</name>
</gene>
<accession>A0A9E8S8D0</accession>
<feature type="transmembrane region" description="Helical" evidence="1">
    <location>
        <begin position="50"/>
        <end position="71"/>
    </location>
</feature>
<keyword evidence="3" id="KW-1185">Reference proteome</keyword>
<dbReference type="RefSeq" id="WP_267780498.1">
    <property type="nucleotide sequence ID" value="NZ_CP113089.1"/>
</dbReference>
<keyword evidence="1" id="KW-0812">Transmembrane</keyword>
<feature type="transmembrane region" description="Helical" evidence="1">
    <location>
        <begin position="24"/>
        <end position="44"/>
    </location>
</feature>
<organism evidence="2 3">
    <name type="scientific">Microcella daejeonensis</name>
    <dbReference type="NCBI Taxonomy" id="2994971"/>
    <lineage>
        <taxon>Bacteria</taxon>
        <taxon>Bacillati</taxon>
        <taxon>Actinomycetota</taxon>
        <taxon>Actinomycetes</taxon>
        <taxon>Micrococcales</taxon>
        <taxon>Microbacteriaceae</taxon>
        <taxon>Microcella</taxon>
    </lineage>
</organism>
<dbReference type="AlphaFoldDB" id="A0A9E8S8D0"/>
<keyword evidence="1" id="KW-1133">Transmembrane helix</keyword>
<reference evidence="2" key="1">
    <citation type="submission" date="2022-11" db="EMBL/GenBank/DDBJ databases">
        <title>Description of Microcella daejonensis nov. sp, isolated from riverside soil.</title>
        <authorList>
            <person name="Molina K.M."/>
            <person name="Kim S.B."/>
        </authorList>
    </citation>
    <scope>NUCLEOTIDE SEQUENCE</scope>
    <source>
        <strain evidence="2">MMS21-STM12</strain>
    </source>
</reference>
<dbReference type="KEGG" id="mdb:OVN18_09470"/>
<proteinExistence type="predicted"/>
<keyword evidence="1" id="KW-0472">Membrane</keyword>
<evidence type="ECO:0000313" key="3">
    <source>
        <dbReference type="Proteomes" id="UP001164706"/>
    </source>
</evidence>
<evidence type="ECO:0000256" key="1">
    <source>
        <dbReference type="SAM" id="Phobius"/>
    </source>
</evidence>
<name>A0A9E8S8D0_9MICO</name>
<dbReference type="EMBL" id="CP113089">
    <property type="protein sequence ID" value="WAB80794.1"/>
    <property type="molecule type" value="Genomic_DNA"/>
</dbReference>
<sequence>MFKRWRNQRPPVPRDFIEYATRPWLVIVYAGFVSFVIADLVAAYEGLAFSGFLGLWATLWALVLAALIFVINAGEQRQLREEIVGLQGSMSEMVESLLTKQSEAQLAAAKDDYRDYLDELLRMFPAIPESDIVTVERLPGKGNLPVIIETKLRRYSVWRGGRNGGFHITKLSDPNGQAV</sequence>
<evidence type="ECO:0000313" key="2">
    <source>
        <dbReference type="EMBL" id="WAB80794.1"/>
    </source>
</evidence>
<dbReference type="Proteomes" id="UP001164706">
    <property type="component" value="Chromosome"/>
</dbReference>